<dbReference type="AlphaFoldDB" id="A0A498C8B8"/>
<dbReference type="InterPro" id="IPR002881">
    <property type="entry name" value="DUF58"/>
</dbReference>
<dbReference type="PANTHER" id="PTHR33608:SF7">
    <property type="entry name" value="DUF58 DOMAIN-CONTAINING PROTEIN"/>
    <property type="match status" value="1"/>
</dbReference>
<dbReference type="InterPro" id="IPR036465">
    <property type="entry name" value="vWFA_dom_sf"/>
</dbReference>
<dbReference type="PANTHER" id="PTHR33608">
    <property type="entry name" value="BLL2464 PROTEIN"/>
    <property type="match status" value="1"/>
</dbReference>
<sequence length="316" mass="34703">MWSPRCCRPCRSRGDPHAVSRTAPIAIPADVRSRLKALRLLPRRARGAHGIGQHASRSRGAGLEFAQYRAYEPGDELRQIDWKLYARSDRFFVRESERESPITAWVLIDATASAGQRDRARPDASRLDHACATAACLVELALQQGDRFGAIVVSGGGVQLVPAGHGPRQRDRVHLLLRQLQASGSWPPVTSLAPIWERVQAGDLLVALGDGFDEAGIVLMERLAAARREVLHLQLLTAEERDFPFTQGHRFRDPETGEELLGDGRAIREDYLARFDAAQRALQARLQSSGIVHATGYLDQPLDQPLRVLLGAGGGA</sequence>
<accession>A0A498C8B8</accession>
<dbReference type="SUPFAM" id="SSF53300">
    <property type="entry name" value="vWA-like"/>
    <property type="match status" value="1"/>
</dbReference>
<dbReference type="Pfam" id="PF01882">
    <property type="entry name" value="DUF58"/>
    <property type="match status" value="1"/>
</dbReference>
<evidence type="ECO:0000313" key="2">
    <source>
        <dbReference type="EMBL" id="RLK48531.1"/>
    </source>
</evidence>
<organism evidence="2 3">
    <name type="scientific">Stenotrophomonas rhizophila</name>
    <dbReference type="NCBI Taxonomy" id="216778"/>
    <lineage>
        <taxon>Bacteria</taxon>
        <taxon>Pseudomonadati</taxon>
        <taxon>Pseudomonadota</taxon>
        <taxon>Gammaproteobacteria</taxon>
        <taxon>Lysobacterales</taxon>
        <taxon>Lysobacteraceae</taxon>
        <taxon>Stenotrophomonas</taxon>
    </lineage>
</organism>
<dbReference type="EMBL" id="RCDC01000008">
    <property type="protein sequence ID" value="RLK48531.1"/>
    <property type="molecule type" value="Genomic_DNA"/>
</dbReference>
<comment type="caution">
    <text evidence="2">The sequence shown here is derived from an EMBL/GenBank/DDBJ whole genome shotgun (WGS) entry which is preliminary data.</text>
</comment>
<proteinExistence type="predicted"/>
<gene>
    <name evidence="2" type="ORF">BCL79_3750</name>
</gene>
<reference evidence="2 3" key="1">
    <citation type="submission" date="2018-10" db="EMBL/GenBank/DDBJ databases">
        <title>Comparative analysis of microorganisms from saline springs in Andes Mountain Range, Colombia.</title>
        <authorList>
            <person name="Rubin E."/>
        </authorList>
    </citation>
    <scope>NUCLEOTIDE SEQUENCE [LARGE SCALE GENOMIC DNA]</scope>
    <source>
        <strain evidence="2 3">USBA GBX 843</strain>
    </source>
</reference>
<feature type="domain" description="DUF58" evidence="1">
    <location>
        <begin position="67"/>
        <end position="275"/>
    </location>
</feature>
<evidence type="ECO:0000259" key="1">
    <source>
        <dbReference type="Pfam" id="PF01882"/>
    </source>
</evidence>
<evidence type="ECO:0000313" key="3">
    <source>
        <dbReference type="Proteomes" id="UP000274786"/>
    </source>
</evidence>
<protein>
    <submittedName>
        <fullName evidence="2">Uncharacterized protein DUF58</fullName>
    </submittedName>
</protein>
<dbReference type="Proteomes" id="UP000274786">
    <property type="component" value="Unassembled WGS sequence"/>
</dbReference>
<name>A0A498C8B8_9GAMM</name>